<gene>
    <name evidence="1" type="ORF">AGERDE_LOCUS11995</name>
</gene>
<evidence type="ECO:0000313" key="1">
    <source>
        <dbReference type="EMBL" id="CAG8664924.1"/>
    </source>
</evidence>
<organism evidence="1 2">
    <name type="scientific">Ambispora gerdemannii</name>
    <dbReference type="NCBI Taxonomy" id="144530"/>
    <lineage>
        <taxon>Eukaryota</taxon>
        <taxon>Fungi</taxon>
        <taxon>Fungi incertae sedis</taxon>
        <taxon>Mucoromycota</taxon>
        <taxon>Glomeromycotina</taxon>
        <taxon>Glomeromycetes</taxon>
        <taxon>Archaeosporales</taxon>
        <taxon>Ambisporaceae</taxon>
        <taxon>Ambispora</taxon>
    </lineage>
</organism>
<feature type="non-terminal residue" evidence="1">
    <location>
        <position position="48"/>
    </location>
</feature>
<dbReference type="AlphaFoldDB" id="A0A9N9HCF7"/>
<sequence>MILLKQVNGADIFTVEQQDCLLLLRILHMPSTNVGKVFAWNNDPLEDT</sequence>
<dbReference type="Proteomes" id="UP000789831">
    <property type="component" value="Unassembled WGS sequence"/>
</dbReference>
<accession>A0A9N9HCF7</accession>
<proteinExistence type="predicted"/>
<evidence type="ECO:0000313" key="2">
    <source>
        <dbReference type="Proteomes" id="UP000789831"/>
    </source>
</evidence>
<dbReference type="EMBL" id="CAJVPL010006555">
    <property type="protein sequence ID" value="CAG8664924.1"/>
    <property type="molecule type" value="Genomic_DNA"/>
</dbReference>
<keyword evidence="2" id="KW-1185">Reference proteome</keyword>
<reference evidence="1" key="1">
    <citation type="submission" date="2021-06" db="EMBL/GenBank/DDBJ databases">
        <authorList>
            <person name="Kallberg Y."/>
            <person name="Tangrot J."/>
            <person name="Rosling A."/>
        </authorList>
    </citation>
    <scope>NUCLEOTIDE SEQUENCE</scope>
    <source>
        <strain evidence="1">MT106</strain>
    </source>
</reference>
<protein>
    <submittedName>
        <fullName evidence="1">7014_t:CDS:1</fullName>
    </submittedName>
</protein>
<name>A0A9N9HCF7_9GLOM</name>
<comment type="caution">
    <text evidence="1">The sequence shown here is derived from an EMBL/GenBank/DDBJ whole genome shotgun (WGS) entry which is preliminary data.</text>
</comment>